<protein>
    <submittedName>
        <fullName evidence="1">Uncharacterized protein</fullName>
    </submittedName>
</protein>
<name>A0AA35W5G1_GEOBA</name>
<gene>
    <name evidence="1" type="ORF">GBAR_LOCUS1650</name>
</gene>
<sequence>MKCKFMVVTRKRNSVNPPTLTLGSHAISRVYQYTYLGVIISADLSWGLDMRMSSSFL</sequence>
<organism evidence="1 2">
    <name type="scientific">Geodia barretti</name>
    <name type="common">Barrett's horny sponge</name>
    <dbReference type="NCBI Taxonomy" id="519541"/>
    <lineage>
        <taxon>Eukaryota</taxon>
        <taxon>Metazoa</taxon>
        <taxon>Porifera</taxon>
        <taxon>Demospongiae</taxon>
        <taxon>Heteroscleromorpha</taxon>
        <taxon>Tetractinellida</taxon>
        <taxon>Astrophorina</taxon>
        <taxon>Geodiidae</taxon>
        <taxon>Geodia</taxon>
    </lineage>
</organism>
<reference evidence="1" key="1">
    <citation type="submission" date="2023-03" db="EMBL/GenBank/DDBJ databases">
        <authorList>
            <person name="Steffen K."/>
            <person name="Cardenas P."/>
        </authorList>
    </citation>
    <scope>NUCLEOTIDE SEQUENCE</scope>
</reference>
<dbReference type="Proteomes" id="UP001174909">
    <property type="component" value="Unassembled WGS sequence"/>
</dbReference>
<evidence type="ECO:0000313" key="2">
    <source>
        <dbReference type="Proteomes" id="UP001174909"/>
    </source>
</evidence>
<keyword evidence="2" id="KW-1185">Reference proteome</keyword>
<dbReference type="EMBL" id="CASHTH010000240">
    <property type="protein sequence ID" value="CAI7995203.1"/>
    <property type="molecule type" value="Genomic_DNA"/>
</dbReference>
<evidence type="ECO:0000313" key="1">
    <source>
        <dbReference type="EMBL" id="CAI7995203.1"/>
    </source>
</evidence>
<proteinExistence type="predicted"/>
<dbReference type="AlphaFoldDB" id="A0AA35W5G1"/>
<accession>A0AA35W5G1</accession>
<comment type="caution">
    <text evidence="1">The sequence shown here is derived from an EMBL/GenBank/DDBJ whole genome shotgun (WGS) entry which is preliminary data.</text>
</comment>